<accession>A0A0E1W050</accession>
<name>A0A0E1W050_BURPE</name>
<evidence type="ECO:0000313" key="2">
    <source>
        <dbReference type="EMBL" id="EET05681.1"/>
    </source>
</evidence>
<organism evidence="2">
    <name type="scientific">Burkholderia pseudomallei 1710a</name>
    <dbReference type="NCBI Taxonomy" id="320371"/>
    <lineage>
        <taxon>Bacteria</taxon>
        <taxon>Pseudomonadati</taxon>
        <taxon>Pseudomonadota</taxon>
        <taxon>Betaproteobacteria</taxon>
        <taxon>Burkholderiales</taxon>
        <taxon>Burkholderiaceae</taxon>
        <taxon>Burkholderia</taxon>
        <taxon>pseudomallei group</taxon>
    </lineage>
</organism>
<dbReference type="AlphaFoldDB" id="A0A0E1W050"/>
<dbReference type="Proteomes" id="UP000001812">
    <property type="component" value="Chromosome II"/>
</dbReference>
<sequence length="51" mass="5059">MTAGANAARTAGDTRAGRARRRGDGGGPACARAARRGERARSTNGGDACAK</sequence>
<feature type="compositionally biased region" description="Low complexity" evidence="1">
    <location>
        <begin position="1"/>
        <end position="14"/>
    </location>
</feature>
<evidence type="ECO:0000256" key="1">
    <source>
        <dbReference type="SAM" id="MobiDB-lite"/>
    </source>
</evidence>
<dbReference type="HOGENOM" id="CLU_3096525_0_0_4"/>
<reference evidence="2" key="1">
    <citation type="submission" date="2009-05" db="EMBL/GenBank/DDBJ databases">
        <authorList>
            <person name="Harkins D.M."/>
            <person name="DeShazer D."/>
            <person name="Woods D.E."/>
            <person name="Brinkac L.M."/>
            <person name="Brown K.A."/>
            <person name="Hung G.C."/>
            <person name="Tuanyok A."/>
            <person name="Zhang B."/>
            <person name="Nierman W.C."/>
        </authorList>
    </citation>
    <scope>NUCLEOTIDE SEQUENCE [LARGE SCALE GENOMIC DNA]</scope>
    <source>
        <strain evidence="2">1710a</strain>
    </source>
</reference>
<feature type="region of interest" description="Disordered" evidence="1">
    <location>
        <begin position="1"/>
        <end position="51"/>
    </location>
</feature>
<protein>
    <submittedName>
        <fullName evidence="2">Uncharacterized protein</fullName>
    </submittedName>
</protein>
<proteinExistence type="predicted"/>
<gene>
    <name evidence="2" type="ORF">BURPS1710A_A1024</name>
</gene>
<dbReference type="EMBL" id="CM000833">
    <property type="protein sequence ID" value="EET05681.1"/>
    <property type="molecule type" value="Genomic_DNA"/>
</dbReference>